<dbReference type="Proteomes" id="UP000187417">
    <property type="component" value="Unassembled WGS sequence"/>
</dbReference>
<feature type="chain" id="PRO_5012095468" evidence="1">
    <location>
        <begin position="23"/>
        <end position="284"/>
    </location>
</feature>
<comment type="caution">
    <text evidence="2">The sequence shown here is derived from an EMBL/GenBank/DDBJ whole genome shotgun (WGS) entry which is preliminary data.</text>
</comment>
<dbReference type="RefSeq" id="WP_227088995.1">
    <property type="nucleotide sequence ID" value="NZ_CAKWIC010000015.1"/>
</dbReference>
<organism evidence="2 3">
    <name type="scientific">Alistipes putredinis</name>
    <dbReference type="NCBI Taxonomy" id="28117"/>
    <lineage>
        <taxon>Bacteria</taxon>
        <taxon>Pseudomonadati</taxon>
        <taxon>Bacteroidota</taxon>
        <taxon>Bacteroidia</taxon>
        <taxon>Bacteroidales</taxon>
        <taxon>Rikenellaceae</taxon>
        <taxon>Alistipes</taxon>
    </lineage>
</organism>
<keyword evidence="1" id="KW-0732">Signal</keyword>
<proteinExistence type="predicted"/>
<sequence length="284" mass="32102">MNRLSSLFLTIAALLAALAADAQHVDVAPRRIEVGFNKTVHILFPSPVTYIDIGSMDIIAGKAAGAENVVRVKAAVRDFPKETNLTVITEDGGYYSFDARYAENPQVATHEIGAATSASPAVQTPPAEGRVLLEATGRERPAVVKKTLNDIYRLNRTEMRLRKKHYGIETEVQGIYVRNDVIYIHLSLYNNSNISFEVEDLHFRIEDRKVAKRTAQQITPLELLRVCNDLRIVRAHQRQRTVFALPKFTMPDDKILVLEIVERNGARHQRIEIRNKQIRLARTL</sequence>
<dbReference type="Pfam" id="PF13595">
    <property type="entry name" value="DUF4138"/>
    <property type="match status" value="1"/>
</dbReference>
<dbReference type="EMBL" id="MNQH01000047">
    <property type="protein sequence ID" value="OKY93036.1"/>
    <property type="molecule type" value="Genomic_DNA"/>
</dbReference>
<dbReference type="STRING" id="28117.BHV66_10370"/>
<reference evidence="2 3" key="1">
    <citation type="journal article" date="2016" name="Nat. Biotechnol.">
        <title>Measurement of bacterial replication rates in microbial communities.</title>
        <authorList>
            <person name="Brown C.T."/>
            <person name="Olm M.R."/>
            <person name="Thomas B.C."/>
            <person name="Banfield J.F."/>
        </authorList>
    </citation>
    <scope>NUCLEOTIDE SEQUENCE [LARGE SCALE GENOMIC DNA]</scope>
    <source>
        <strain evidence="2">CAG:67_53_122</strain>
    </source>
</reference>
<feature type="signal peptide" evidence="1">
    <location>
        <begin position="1"/>
        <end position="22"/>
    </location>
</feature>
<dbReference type="NCBIfam" id="TIGR03780">
    <property type="entry name" value="Bac_Flav_CT_N"/>
    <property type="match status" value="1"/>
</dbReference>
<protein>
    <submittedName>
        <fullName evidence="2">Conjugative transposon protein TraN</fullName>
    </submittedName>
</protein>
<dbReference type="AlphaFoldDB" id="A0A1Q6F2J3"/>
<evidence type="ECO:0000313" key="3">
    <source>
        <dbReference type="Proteomes" id="UP000187417"/>
    </source>
</evidence>
<gene>
    <name evidence="2" type="ORF">BHV66_10370</name>
</gene>
<evidence type="ECO:0000256" key="1">
    <source>
        <dbReference type="SAM" id="SignalP"/>
    </source>
</evidence>
<evidence type="ECO:0000313" key="2">
    <source>
        <dbReference type="EMBL" id="OKY93036.1"/>
    </source>
</evidence>
<dbReference type="InterPro" id="IPR022298">
    <property type="entry name" value="Conjug_transposon_TraN"/>
</dbReference>
<accession>A0A1Q6F2J3</accession>
<name>A0A1Q6F2J3_9BACT</name>